<feature type="region of interest" description="Disordered" evidence="1">
    <location>
        <begin position="138"/>
        <end position="175"/>
    </location>
</feature>
<reference evidence="3 4" key="1">
    <citation type="submission" date="2017-06" db="EMBL/GenBank/DDBJ databases">
        <authorList>
            <person name="Kim H.J."/>
            <person name="Triplett B.A."/>
        </authorList>
    </citation>
    <scope>NUCLEOTIDE SEQUENCE [LARGE SCALE GENOMIC DNA]</scope>
    <source>
        <strain evidence="3 4">CGMCC 4.5593</strain>
    </source>
</reference>
<keyword evidence="4" id="KW-1185">Reference proteome</keyword>
<dbReference type="AlphaFoldDB" id="A0A239L476"/>
<dbReference type="PROSITE" id="PS51257">
    <property type="entry name" value="PROKAR_LIPOPROTEIN"/>
    <property type="match status" value="1"/>
</dbReference>
<accession>A0A239L476</accession>
<dbReference type="OrthoDB" id="3956200at2"/>
<protein>
    <submittedName>
        <fullName evidence="3">Uncharacterized protein</fullName>
    </submittedName>
</protein>
<keyword evidence="2" id="KW-0732">Signal</keyword>
<proteinExistence type="predicted"/>
<gene>
    <name evidence="3" type="ORF">SAMN05421812_10437</name>
</gene>
<feature type="chain" id="PRO_5039391139" evidence="2">
    <location>
        <begin position="22"/>
        <end position="468"/>
    </location>
</feature>
<evidence type="ECO:0000313" key="4">
    <source>
        <dbReference type="Proteomes" id="UP000198362"/>
    </source>
</evidence>
<dbReference type="EMBL" id="FZPH01000004">
    <property type="protein sequence ID" value="SNT25407.1"/>
    <property type="molecule type" value="Genomic_DNA"/>
</dbReference>
<evidence type="ECO:0000256" key="1">
    <source>
        <dbReference type="SAM" id="MobiDB-lite"/>
    </source>
</evidence>
<sequence>MRRTIAAAVAGLLLLAGCANDSAPSDEDLSYGAAPKPDGVTLQPDVVIVGGGGRSVRSVTADGLSWRIDADAPHADDLAPGKVMFVTERGVGRVLDIAPAGDDLLVTVGPVDITEVVRDGTFERADVALEDPVVYPAGEPFWADERPKPPSTYGRSVPVQRRTDQPTQPGRQRGGEVTTRALGYTVYPTCCTNGAGVHFSYDDGGVRLVGTVTLTSKAPRAAFHLAIGGGTVTRAELEISGGFGLKAEFEAGIKDGKNHKKVFPIAADLSFPIGSLAGIPLSFTVSQTLGVTTAFGAKVGTVKGSGEFSLAGSLGFGYANGTFGPHVKHDFQRRSSLLNSLTGVPVGVMGLVIAHGVRFTVGIGAFLFKAGVYFELITRYGSTLGSALGAPYAQCRGVAIGVDAAFGVGYTILDPVVKVINSFLSLLKPFKVVDIPPIKNSGGIRSTSEVYTNEEVIPDVAVCGHVPA</sequence>
<evidence type="ECO:0000256" key="2">
    <source>
        <dbReference type="SAM" id="SignalP"/>
    </source>
</evidence>
<evidence type="ECO:0000313" key="3">
    <source>
        <dbReference type="EMBL" id="SNT25407.1"/>
    </source>
</evidence>
<dbReference type="RefSeq" id="WP_089247638.1">
    <property type="nucleotide sequence ID" value="NZ_FZPH01000004.1"/>
</dbReference>
<name>A0A239L476_9ACTN</name>
<feature type="signal peptide" evidence="2">
    <location>
        <begin position="1"/>
        <end position="21"/>
    </location>
</feature>
<dbReference type="Proteomes" id="UP000198362">
    <property type="component" value="Unassembled WGS sequence"/>
</dbReference>
<organism evidence="3 4">
    <name type="scientific">Asanoa hainanensis</name>
    <dbReference type="NCBI Taxonomy" id="560556"/>
    <lineage>
        <taxon>Bacteria</taxon>
        <taxon>Bacillati</taxon>
        <taxon>Actinomycetota</taxon>
        <taxon>Actinomycetes</taxon>
        <taxon>Micromonosporales</taxon>
        <taxon>Micromonosporaceae</taxon>
        <taxon>Asanoa</taxon>
    </lineage>
</organism>